<sequence length="784" mass="88571">MPQLPIDGLQAKFYQFIQKEHLVVQAETGSGKSTRLPLWAAQHGRVLVIEPRRIACTSLAEYLAEQSQQVLGQEIGYAIKLKAHFDDNTRIVFVTPGVALRWFAEDKLAKFDIVMVDEFHERRWDIDLLTAILKQEKRHRLVVTSATLEAKRLAHYLGAKQLHSEGRCFPVDVFHYAADSAHLPKKKNIEAEVVQTVRQAIQDRQGDILVFLPGRKEITQCAQMLQNLDGIMAVQLHASVGDEERQRALSIQKLRKVVLATNVAETSLTIPNIRVVIDSGLERRNIQRNGRTTLTLSHISKASAAQRTGRAGRMSEGICIRLFGEHAPLELVTPPELHREELVEPMLAAACSGYHLSDLSFLDPLPEKTLQAALKTLQAMEALDASCQVTEHGKKLYPLPIDTLFADLVTRIQSKAEKEAMIDLAAALSIPAPLYQLQSGDVMEALAQEEPLGCDASLVIRLVRGEKLTGVNVDLGVLDEVQHLARQMRAVFELPELEVASRYRRDDFVRVIAKLHPELLFVRRERRRDALGNGAVEMMIGRNSRFTEYSEAALILNSHSVPGRGVKQNLNLASVMMPVPLRLVRELELGEWQQGETTLEEGQPKACMNLIYAGRVVYCQQVELQGHVAIRSIVDSVAVGDLIPGFAELRRQQIQHWQIYNALGLNDESVDKTALVALSFETWLEGQLNLLGVNRFEDIELFEAEDLLFDGIPEWEYDEFAQRYPLKLTLAELKLDVEYFVARKLVHVVYREGKRKGDPKRWELPRWAGWKVQYRKASRVVDIK</sequence>
<dbReference type="PANTHER" id="PTHR43519">
    <property type="entry name" value="ATP-DEPENDENT RNA HELICASE HRPB"/>
    <property type="match status" value="1"/>
</dbReference>
<dbReference type="PANTHER" id="PTHR43519:SF1">
    <property type="entry name" value="ATP-DEPENDENT RNA HELICASE HRPB"/>
    <property type="match status" value="1"/>
</dbReference>
<dbReference type="Pfam" id="PF00271">
    <property type="entry name" value="Helicase_C"/>
    <property type="match status" value="1"/>
</dbReference>
<dbReference type="InterPro" id="IPR011545">
    <property type="entry name" value="DEAD/DEAH_box_helicase_dom"/>
</dbReference>
<dbReference type="GO" id="GO:0016787">
    <property type="term" value="F:hydrolase activity"/>
    <property type="evidence" value="ECO:0007669"/>
    <property type="project" value="UniProtKB-KW"/>
</dbReference>
<accession>A0A511QE18</accession>
<dbReference type="RefSeq" id="WP_039982525.1">
    <property type="nucleotide sequence ID" value="NZ_BAOJ01000113.1"/>
</dbReference>
<dbReference type="Gene3D" id="1.20.120.1080">
    <property type="match status" value="1"/>
</dbReference>
<dbReference type="InterPro" id="IPR007502">
    <property type="entry name" value="Helicase-assoc_dom"/>
</dbReference>
<dbReference type="AlphaFoldDB" id="A0A511QE18"/>
<dbReference type="Proteomes" id="UP000321922">
    <property type="component" value="Unassembled WGS sequence"/>
</dbReference>
<keyword evidence="4" id="KW-0067">ATP-binding</keyword>
<dbReference type="GO" id="GO:0005524">
    <property type="term" value="F:ATP binding"/>
    <property type="evidence" value="ECO:0007669"/>
    <property type="project" value="UniProtKB-KW"/>
</dbReference>
<dbReference type="CDD" id="cd17917">
    <property type="entry name" value="DEXHc_RHA-like"/>
    <property type="match status" value="1"/>
</dbReference>
<evidence type="ECO:0000256" key="2">
    <source>
        <dbReference type="ARBA" id="ARBA00022801"/>
    </source>
</evidence>
<gene>
    <name evidence="7" type="ORF">VSA01S_16660</name>
</gene>
<evidence type="ECO:0000313" key="8">
    <source>
        <dbReference type="Proteomes" id="UP000321922"/>
    </source>
</evidence>
<protein>
    <submittedName>
        <fullName evidence="7">DEAD/DEAH box helicase</fullName>
    </submittedName>
</protein>
<evidence type="ECO:0000313" key="7">
    <source>
        <dbReference type="EMBL" id="GEM75554.1"/>
    </source>
</evidence>
<proteinExistence type="predicted"/>
<evidence type="ECO:0000259" key="5">
    <source>
        <dbReference type="PROSITE" id="PS51192"/>
    </source>
</evidence>
<reference evidence="7 8" key="1">
    <citation type="submission" date="2019-07" db="EMBL/GenBank/DDBJ databases">
        <title>Whole genome shotgun sequence of Vibrio sagamiensis NBRC 104589.</title>
        <authorList>
            <person name="Hosoyama A."/>
            <person name="Uohara A."/>
            <person name="Ohji S."/>
            <person name="Ichikawa N."/>
        </authorList>
    </citation>
    <scope>NUCLEOTIDE SEQUENCE [LARGE SCALE GENOMIC DNA]</scope>
    <source>
        <strain evidence="7 8">NBRC 104589</strain>
    </source>
</reference>
<keyword evidence="2" id="KW-0378">Hydrolase</keyword>
<feature type="domain" description="Helicase ATP-binding" evidence="5">
    <location>
        <begin position="13"/>
        <end position="166"/>
    </location>
</feature>
<dbReference type="SMART" id="SM00487">
    <property type="entry name" value="DEXDc"/>
    <property type="match status" value="1"/>
</dbReference>
<evidence type="ECO:0000259" key="6">
    <source>
        <dbReference type="PROSITE" id="PS51194"/>
    </source>
</evidence>
<dbReference type="Gene3D" id="3.40.50.300">
    <property type="entry name" value="P-loop containing nucleotide triphosphate hydrolases"/>
    <property type="match status" value="2"/>
</dbReference>
<dbReference type="Pfam" id="PF00270">
    <property type="entry name" value="DEAD"/>
    <property type="match status" value="1"/>
</dbReference>
<dbReference type="InterPro" id="IPR027417">
    <property type="entry name" value="P-loop_NTPase"/>
</dbReference>
<dbReference type="PROSITE" id="PS51192">
    <property type="entry name" value="HELICASE_ATP_BIND_1"/>
    <property type="match status" value="1"/>
</dbReference>
<dbReference type="InterPro" id="IPR001650">
    <property type="entry name" value="Helicase_C-like"/>
</dbReference>
<dbReference type="CDD" id="cd18791">
    <property type="entry name" value="SF2_C_RHA"/>
    <property type="match status" value="1"/>
</dbReference>
<dbReference type="InterPro" id="IPR014001">
    <property type="entry name" value="Helicase_ATP-bd"/>
</dbReference>
<feature type="domain" description="Helicase C-terminal" evidence="6">
    <location>
        <begin position="188"/>
        <end position="360"/>
    </location>
</feature>
<dbReference type="SMART" id="SM00847">
    <property type="entry name" value="HA2"/>
    <property type="match status" value="1"/>
</dbReference>
<comment type="caution">
    <text evidence="7">The sequence shown here is derived from an EMBL/GenBank/DDBJ whole genome shotgun (WGS) entry which is preliminary data.</text>
</comment>
<dbReference type="SMART" id="SM00490">
    <property type="entry name" value="HELICc"/>
    <property type="match status" value="1"/>
</dbReference>
<dbReference type="OrthoDB" id="9805617at2"/>
<dbReference type="PROSITE" id="PS51194">
    <property type="entry name" value="HELICASE_CTER"/>
    <property type="match status" value="1"/>
</dbReference>
<dbReference type="GO" id="GO:0003676">
    <property type="term" value="F:nucleic acid binding"/>
    <property type="evidence" value="ECO:0007669"/>
    <property type="project" value="InterPro"/>
</dbReference>
<dbReference type="EMBL" id="BJXJ01000013">
    <property type="protein sequence ID" value="GEM75554.1"/>
    <property type="molecule type" value="Genomic_DNA"/>
</dbReference>
<keyword evidence="3 7" id="KW-0347">Helicase</keyword>
<organism evidence="7 8">
    <name type="scientific">Vibrio sagamiensis NBRC 104589</name>
    <dbReference type="NCBI Taxonomy" id="1219064"/>
    <lineage>
        <taxon>Bacteria</taxon>
        <taxon>Pseudomonadati</taxon>
        <taxon>Pseudomonadota</taxon>
        <taxon>Gammaproteobacteria</taxon>
        <taxon>Vibrionales</taxon>
        <taxon>Vibrionaceae</taxon>
        <taxon>Vibrio</taxon>
    </lineage>
</organism>
<dbReference type="SUPFAM" id="SSF52540">
    <property type="entry name" value="P-loop containing nucleoside triphosphate hydrolases"/>
    <property type="match status" value="1"/>
</dbReference>
<keyword evidence="1" id="KW-0547">Nucleotide-binding</keyword>
<evidence type="ECO:0000256" key="1">
    <source>
        <dbReference type="ARBA" id="ARBA00022741"/>
    </source>
</evidence>
<name>A0A511QE18_9VIBR</name>
<keyword evidence="8" id="KW-1185">Reference proteome</keyword>
<dbReference type="GO" id="GO:0004386">
    <property type="term" value="F:helicase activity"/>
    <property type="evidence" value="ECO:0007669"/>
    <property type="project" value="UniProtKB-KW"/>
</dbReference>
<evidence type="ECO:0000256" key="4">
    <source>
        <dbReference type="ARBA" id="ARBA00022840"/>
    </source>
</evidence>
<evidence type="ECO:0000256" key="3">
    <source>
        <dbReference type="ARBA" id="ARBA00022806"/>
    </source>
</evidence>